<keyword evidence="3" id="KW-1185">Reference proteome</keyword>
<evidence type="ECO:0000313" key="2">
    <source>
        <dbReference type="EMBL" id="EWC63170.1"/>
    </source>
</evidence>
<feature type="chain" id="PRO_5004893634" evidence="1">
    <location>
        <begin position="29"/>
        <end position="380"/>
    </location>
</feature>
<dbReference type="Proteomes" id="UP000019277">
    <property type="component" value="Unassembled WGS sequence"/>
</dbReference>
<comment type="caution">
    <text evidence="2">The sequence shown here is derived from an EMBL/GenBank/DDBJ whole genome shotgun (WGS) entry which is preliminary data.</text>
</comment>
<reference evidence="2 3" key="1">
    <citation type="journal article" date="2014" name="Genome Announc.">
        <title>Draft Genome Sequence of the Antitrypanosomally Active Sponge-Associated Bacterium Actinokineospora sp. Strain EG49.</title>
        <authorList>
            <person name="Harjes J."/>
            <person name="Ryu T."/>
            <person name="Abdelmohsen U.R."/>
            <person name="Moitinho-Silva L."/>
            <person name="Horn H."/>
            <person name="Ravasi T."/>
            <person name="Hentschel U."/>
        </authorList>
    </citation>
    <scope>NUCLEOTIDE SEQUENCE [LARGE SCALE GENOMIC DNA]</scope>
    <source>
        <strain evidence="2 3">EG49</strain>
    </source>
</reference>
<sequence>MMRATLVPAVLLAATALLGTEATAVAVAAPTLRELPAPSPDHSASALGVTPSGLVVGNARQADSFDQHAVTWRGGKLLPLDPNPSQAIEFNSRDQVVGTRRVGGVSSAVLWSGGRTTDLLPPGAVSAVGLGISEVGEVLVRAVTESGPGYLFATWRAGVWRTISTDGHLGRIGPRGDVAVSSDSGTHVYRAGSGAAVAVPNPFGGGYPPEPTGINARGDVLFDLVVPEGGYRVGFWRDGVLTDIGTLGGNQAVTNLPGVGRGPYLNDAGEVTGTSETASGAYHAFRWRAGTITDLTPASPLPSTGNSINQAGQVAGTQAVEVGGARTSGGRIWPRHGVPVEFASTGAQRSVGWLAIAPHSQWVVGADNGPNSPRRAISSR</sequence>
<dbReference type="EMBL" id="AYXG01000052">
    <property type="protein sequence ID" value="EWC63170.1"/>
    <property type="molecule type" value="Genomic_DNA"/>
</dbReference>
<evidence type="ECO:0000313" key="3">
    <source>
        <dbReference type="Proteomes" id="UP000019277"/>
    </source>
</evidence>
<accession>W7IQN4</accession>
<gene>
    <name evidence="2" type="ORF">UO65_1510</name>
</gene>
<proteinExistence type="predicted"/>
<protein>
    <submittedName>
        <fullName evidence="2">Uncharacterized protein</fullName>
    </submittedName>
</protein>
<dbReference type="InterPro" id="IPR014262">
    <property type="entry name" value="HAF_rpt"/>
</dbReference>
<evidence type="ECO:0000256" key="1">
    <source>
        <dbReference type="SAM" id="SignalP"/>
    </source>
</evidence>
<organism evidence="2 3">
    <name type="scientific">Actinokineospora spheciospongiae</name>
    <dbReference type="NCBI Taxonomy" id="909613"/>
    <lineage>
        <taxon>Bacteria</taxon>
        <taxon>Bacillati</taxon>
        <taxon>Actinomycetota</taxon>
        <taxon>Actinomycetes</taxon>
        <taxon>Pseudonocardiales</taxon>
        <taxon>Pseudonocardiaceae</taxon>
        <taxon>Actinokineospora</taxon>
    </lineage>
</organism>
<feature type="signal peptide" evidence="1">
    <location>
        <begin position="1"/>
        <end position="28"/>
    </location>
</feature>
<dbReference type="AlphaFoldDB" id="W7IQN4"/>
<dbReference type="NCBIfam" id="TIGR02913">
    <property type="entry name" value="HAF_rpt"/>
    <property type="match status" value="1"/>
</dbReference>
<dbReference type="eggNOG" id="COG5563">
    <property type="taxonomic scope" value="Bacteria"/>
</dbReference>
<name>W7IQN4_9PSEU</name>
<keyword evidence="1" id="KW-0732">Signal</keyword>